<dbReference type="PANTHER" id="PTHR12714:SF9">
    <property type="entry name" value="PROTEIN-S-ISOPRENYLCYSTEINE O-METHYLTRANSFERASE"/>
    <property type="match status" value="1"/>
</dbReference>
<keyword evidence="5" id="KW-0489">Methyltransferase</keyword>
<dbReference type="GO" id="GO:0032259">
    <property type="term" value="P:methylation"/>
    <property type="evidence" value="ECO:0007669"/>
    <property type="project" value="UniProtKB-KW"/>
</dbReference>
<evidence type="ECO:0000256" key="5">
    <source>
        <dbReference type="RuleBase" id="RU362022"/>
    </source>
</evidence>
<proteinExistence type="inferred from homology"/>
<evidence type="ECO:0000256" key="2">
    <source>
        <dbReference type="ARBA" id="ARBA00022692"/>
    </source>
</evidence>
<protein>
    <recommendedName>
        <fullName evidence="5">Protein-S-isoprenylcysteine O-methyltransferase</fullName>
        <ecNumber evidence="5">2.1.1.100</ecNumber>
    </recommendedName>
</protein>
<gene>
    <name evidence="7" type="primary">B0Y2J9</name>
</gene>
<dbReference type="GO" id="GO:0005789">
    <property type="term" value="C:endoplasmic reticulum membrane"/>
    <property type="evidence" value="ECO:0007669"/>
    <property type="project" value="UniProtKB-SubCell"/>
</dbReference>
<accession>A0A5K1JRD3</accession>
<keyword evidence="4 5" id="KW-0472">Membrane</keyword>
<comment type="catalytic activity">
    <reaction evidence="5">
        <text>[protein]-C-terminal S-[(2E,6E)-farnesyl]-L-cysteine + S-adenosyl-L-methionine = [protein]-C-terminal S-[(2E,6E)-farnesyl]-L-cysteine methyl ester + S-adenosyl-L-homocysteine</text>
        <dbReference type="Rhea" id="RHEA:21672"/>
        <dbReference type="Rhea" id="RHEA-COMP:12125"/>
        <dbReference type="Rhea" id="RHEA-COMP:12126"/>
        <dbReference type="ChEBI" id="CHEBI:57856"/>
        <dbReference type="ChEBI" id="CHEBI:59789"/>
        <dbReference type="ChEBI" id="CHEBI:90510"/>
        <dbReference type="ChEBI" id="CHEBI:90511"/>
        <dbReference type="EC" id="2.1.1.100"/>
    </reaction>
</comment>
<dbReference type="InterPro" id="IPR007269">
    <property type="entry name" value="ICMT_MeTrfase"/>
</dbReference>
<keyword evidence="5" id="KW-0256">Endoplasmic reticulum</keyword>
<keyword evidence="6" id="KW-0732">Signal</keyword>
<evidence type="ECO:0000256" key="3">
    <source>
        <dbReference type="ARBA" id="ARBA00022989"/>
    </source>
</evidence>
<dbReference type="Pfam" id="PF04140">
    <property type="entry name" value="ICMT"/>
    <property type="match status" value="1"/>
</dbReference>
<dbReference type="EC" id="2.1.1.100" evidence="5"/>
<comment type="subcellular location">
    <subcellularLocation>
        <location evidence="5">Endoplasmic reticulum membrane</location>
        <topology evidence="5">Multi-pass membrane protein</topology>
    </subcellularLocation>
    <subcellularLocation>
        <location evidence="1">Membrane</location>
        <topology evidence="1">Multi-pass membrane protein</topology>
    </subcellularLocation>
</comment>
<evidence type="ECO:0000256" key="6">
    <source>
        <dbReference type="SAM" id="SignalP"/>
    </source>
</evidence>
<feature type="chain" id="PRO_5023858357" description="Protein-S-isoprenylcysteine O-methyltransferase" evidence="6">
    <location>
        <begin position="21"/>
        <end position="249"/>
    </location>
</feature>
<evidence type="ECO:0000256" key="4">
    <source>
        <dbReference type="ARBA" id="ARBA00023136"/>
    </source>
</evidence>
<feature type="signal peptide" evidence="6">
    <location>
        <begin position="1"/>
        <end position="20"/>
    </location>
</feature>
<feature type="transmembrane region" description="Helical" evidence="5">
    <location>
        <begin position="197"/>
        <end position="216"/>
    </location>
</feature>
<keyword evidence="3 5" id="KW-1133">Transmembrane helix</keyword>
<keyword evidence="5" id="KW-0949">S-adenosyl-L-methionine</keyword>
<keyword evidence="5" id="KW-0808">Transferase</keyword>
<dbReference type="EMBL" id="LR723823">
    <property type="protein sequence ID" value="VWO94183.1"/>
    <property type="molecule type" value="Genomic_DNA"/>
</dbReference>
<dbReference type="PANTHER" id="PTHR12714">
    <property type="entry name" value="PROTEIN-S ISOPRENYLCYSTEINE O-METHYLTRANSFERASE"/>
    <property type="match status" value="1"/>
</dbReference>
<dbReference type="Gene3D" id="1.20.120.1630">
    <property type="match status" value="1"/>
</dbReference>
<keyword evidence="2 5" id="KW-0812">Transmembrane</keyword>
<reference evidence="7" key="1">
    <citation type="submission" date="2019-10" db="EMBL/GenBank/DDBJ databases">
        <authorList>
            <person name="Nor Muhammad N."/>
        </authorList>
    </citation>
    <scope>NUCLEOTIDE SEQUENCE</scope>
</reference>
<evidence type="ECO:0000313" key="7">
    <source>
        <dbReference type="EMBL" id="VWO94183.1"/>
    </source>
</evidence>
<dbReference type="AlphaFoldDB" id="A0A5K1JRD3"/>
<name>A0A5K1JRD3_9APHY</name>
<organism evidence="7">
    <name type="scientific">Ganoderma boninense</name>
    <dbReference type="NCBI Taxonomy" id="34458"/>
    <lineage>
        <taxon>Eukaryota</taxon>
        <taxon>Fungi</taxon>
        <taxon>Dikarya</taxon>
        <taxon>Basidiomycota</taxon>
        <taxon>Agaricomycotina</taxon>
        <taxon>Agaricomycetes</taxon>
        <taxon>Polyporales</taxon>
        <taxon>Polyporaceae</taxon>
        <taxon>Ganoderma</taxon>
    </lineage>
</organism>
<evidence type="ECO:0000256" key="1">
    <source>
        <dbReference type="ARBA" id="ARBA00004141"/>
    </source>
</evidence>
<comment type="similarity">
    <text evidence="5">Belongs to the class VI-like SAM-binding methyltransferase superfamily. Isoprenylcysteine carboxyl methyltransferase family.</text>
</comment>
<dbReference type="GO" id="GO:0004671">
    <property type="term" value="F:protein C-terminal S-isoprenylcysteine carboxyl O-methyltransferase activity"/>
    <property type="evidence" value="ECO:0007669"/>
    <property type="project" value="UniProtKB-EC"/>
</dbReference>
<sequence length="249" mass="26741">MSFLAPVLSTPLLKVPLLLGNAAFTYHGMTPPSNPPTAAKEWKRDDTSEDFMSKAGWTHAFVKVCSATTKYIVAGLALAEVSVILARQFPGSPYSARVLDLLGNPTLALTPASAIGALLGAAGGLLRMACHRALGRLFTWELSVRDGHTLATGGPYAVVRHPSYTGHALIACGNIVLLASEGSFFVEAGLWGTGAGRAVGCAVSVYMTLLTLTLFARARQEDVMMRKEFGAQWEEWAERTPWRVVPFVY</sequence>
<comment type="caution">
    <text evidence="5">Lacks conserved residue(s) required for the propagation of feature annotation.</text>
</comment>